<gene>
    <name evidence="1" type="ORF">AArcSl_1602</name>
</gene>
<evidence type="ECO:0000313" key="2">
    <source>
        <dbReference type="Proteomes" id="UP000263012"/>
    </source>
</evidence>
<dbReference type="AlphaFoldDB" id="A0A343TJF9"/>
<evidence type="ECO:0000313" key="1">
    <source>
        <dbReference type="EMBL" id="AUX09231.1"/>
    </source>
</evidence>
<reference evidence="2" key="1">
    <citation type="submission" date="2017-11" db="EMBL/GenBank/DDBJ databases">
        <title>Phenotypic and genomic properties of facultatively anaerobic sulfur-reducing natronoarchaea from hypersaline soda lakes.</title>
        <authorList>
            <person name="Sorokin D.Y."/>
            <person name="Kublanov I.V."/>
            <person name="Roman P."/>
            <person name="Sinninghe Damste J.S."/>
            <person name="Golyshin P.N."/>
            <person name="Rojo D."/>
            <person name="Ciordia S."/>
            <person name="Mena M.D.C."/>
            <person name="Ferrer M."/>
            <person name="Messina E."/>
            <person name="Smedile F."/>
            <person name="La Spada G."/>
            <person name="La Cono V."/>
            <person name="Yakimov M.M."/>
        </authorList>
    </citation>
    <scope>NUCLEOTIDE SEQUENCE [LARGE SCALE GENOMIC DNA]</scope>
    <source>
        <strain evidence="2">AArc-Sl</strain>
    </source>
</reference>
<keyword evidence="2" id="KW-1185">Reference proteome</keyword>
<organism evidence="1 2">
    <name type="scientific">Halalkaliarchaeum desulfuricum</name>
    <dbReference type="NCBI Taxonomy" id="2055893"/>
    <lineage>
        <taxon>Archaea</taxon>
        <taxon>Methanobacteriati</taxon>
        <taxon>Methanobacteriota</taxon>
        <taxon>Stenosarchaea group</taxon>
        <taxon>Halobacteria</taxon>
        <taxon>Halobacteriales</taxon>
        <taxon>Haloferacaceae</taxon>
        <taxon>Halalkaliarchaeum</taxon>
    </lineage>
</organism>
<accession>A0A343TJF9</accession>
<dbReference type="OrthoDB" id="41163at2157"/>
<dbReference type="EMBL" id="CP025066">
    <property type="protein sequence ID" value="AUX09231.1"/>
    <property type="molecule type" value="Genomic_DNA"/>
</dbReference>
<proteinExistence type="predicted"/>
<dbReference type="Proteomes" id="UP000263012">
    <property type="component" value="Chromosome"/>
</dbReference>
<protein>
    <submittedName>
        <fullName evidence="1">Zinc finger SWIM domain protein</fullName>
    </submittedName>
</protein>
<dbReference type="KEGG" id="hdf:AArcSl_1602"/>
<sequence>MDLNNAKIRETCADAVFERERYRAAATVYRALFEGIDDNQTRIDAAYDHYAKALRSALEGYLDCVLAADPSDNEFERFAGALEAQAMSEPRINEEQFRRALGTLEDRR</sequence>
<dbReference type="RefSeq" id="WP_119817479.1">
    <property type="nucleotide sequence ID" value="NZ_CP025066.1"/>
</dbReference>
<dbReference type="GeneID" id="37877953"/>
<name>A0A343TJF9_9EURY</name>